<evidence type="ECO:0000313" key="2">
    <source>
        <dbReference type="Proteomes" id="UP000031368"/>
    </source>
</evidence>
<dbReference type="KEGG" id="rga:RGR602_CH01716"/>
<dbReference type="Proteomes" id="UP000031368">
    <property type="component" value="Chromosome"/>
</dbReference>
<name>A0A0B4X2X5_9HYPH</name>
<dbReference type="AlphaFoldDB" id="A0A0B4X2X5"/>
<dbReference type="EMBL" id="CP006877">
    <property type="protein sequence ID" value="AJD41055.1"/>
    <property type="molecule type" value="Genomic_DNA"/>
</dbReference>
<proteinExistence type="predicted"/>
<organism evidence="1 2">
    <name type="scientific">Rhizobium gallicum bv. gallicum R602sp</name>
    <dbReference type="NCBI Taxonomy" id="1041138"/>
    <lineage>
        <taxon>Bacteria</taxon>
        <taxon>Pseudomonadati</taxon>
        <taxon>Pseudomonadota</taxon>
        <taxon>Alphaproteobacteria</taxon>
        <taxon>Hyphomicrobiales</taxon>
        <taxon>Rhizobiaceae</taxon>
        <taxon>Rhizobium/Agrobacterium group</taxon>
        <taxon>Rhizobium</taxon>
    </lineage>
</organism>
<keyword evidence="2" id="KW-1185">Reference proteome</keyword>
<sequence length="79" mass="8237">MLLRGTLVTTVFAGFGLDASGRSSSTAAHEIGPAAMSISPKASAVLRTASDVRIPVKSKFRIARSPQQGSLLPAFRSHV</sequence>
<gene>
    <name evidence="1" type="ORF">RGR602_CH01716</name>
</gene>
<protein>
    <submittedName>
        <fullName evidence="1">Uncharacterized protein</fullName>
    </submittedName>
</protein>
<evidence type="ECO:0000313" key="1">
    <source>
        <dbReference type="EMBL" id="AJD41055.1"/>
    </source>
</evidence>
<dbReference type="HOGENOM" id="CLU_2603542_0_0_5"/>
<reference evidence="1 2" key="1">
    <citation type="submission" date="2013-11" db="EMBL/GenBank/DDBJ databases">
        <title>Complete genome sequence of Rhizobium gallicum bv. gallicum R602.</title>
        <authorList>
            <person name="Bustos P."/>
            <person name="Santamaria R.I."/>
            <person name="Lozano L."/>
            <person name="Acosta J.L."/>
            <person name="Ormeno-Orrillo E."/>
            <person name="Rogel M.A."/>
            <person name="Romero D."/>
            <person name="Cevallos M.A."/>
            <person name="Martinez-Romero E."/>
            <person name="Gonzalez V."/>
        </authorList>
    </citation>
    <scope>NUCLEOTIDE SEQUENCE [LARGE SCALE GENOMIC DNA]</scope>
    <source>
        <strain evidence="1 2">R602</strain>
    </source>
</reference>
<accession>A0A0B4X2X5</accession>